<dbReference type="InterPro" id="IPR002539">
    <property type="entry name" value="MaoC-like_dom"/>
</dbReference>
<gene>
    <name evidence="2" type="ORF">CV103_19455</name>
</gene>
<proteinExistence type="predicted"/>
<dbReference type="Pfam" id="PF01575">
    <property type="entry name" value="MaoC_dehydratas"/>
    <property type="match status" value="1"/>
</dbReference>
<dbReference type="EMBL" id="PHHF01000076">
    <property type="protein sequence ID" value="PTD17168.1"/>
    <property type="molecule type" value="Genomic_DNA"/>
</dbReference>
<dbReference type="Proteomes" id="UP000241206">
    <property type="component" value="Unassembled WGS sequence"/>
</dbReference>
<dbReference type="Gene3D" id="3.10.129.10">
    <property type="entry name" value="Hotdog Thioesterase"/>
    <property type="match status" value="1"/>
</dbReference>
<feature type="domain" description="MaoC-like" evidence="1">
    <location>
        <begin position="29"/>
        <end position="139"/>
    </location>
</feature>
<keyword evidence="3" id="KW-1185">Reference proteome</keyword>
<dbReference type="PANTHER" id="PTHR43437:SF3">
    <property type="entry name" value="HYDROXYACYL-THIOESTER DEHYDRATASE TYPE 2, MITOCHONDRIAL"/>
    <property type="match status" value="1"/>
</dbReference>
<dbReference type="GO" id="GO:0019171">
    <property type="term" value="F:(3R)-hydroxyacyl-[acyl-carrier-protein] dehydratase activity"/>
    <property type="evidence" value="ECO:0007669"/>
    <property type="project" value="TreeGrafter"/>
</dbReference>
<dbReference type="GO" id="GO:0006633">
    <property type="term" value="P:fatty acid biosynthetic process"/>
    <property type="evidence" value="ECO:0007669"/>
    <property type="project" value="TreeGrafter"/>
</dbReference>
<organism evidence="2 3">
    <name type="scientific">Edaphosphingomonas fennica</name>
    <dbReference type="NCBI Taxonomy" id="114404"/>
    <lineage>
        <taxon>Bacteria</taxon>
        <taxon>Pseudomonadati</taxon>
        <taxon>Pseudomonadota</taxon>
        <taxon>Alphaproteobacteria</taxon>
        <taxon>Sphingomonadales</taxon>
        <taxon>Rhizorhabdaceae</taxon>
        <taxon>Edaphosphingomonas</taxon>
    </lineage>
</organism>
<name>A0A2T4HN17_9SPHN</name>
<protein>
    <submittedName>
        <fullName evidence="2">Dehydratase</fullName>
    </submittedName>
</protein>
<accession>A0A2T4HN17</accession>
<reference evidence="2 3" key="1">
    <citation type="submission" date="2017-11" db="EMBL/GenBank/DDBJ databases">
        <title>Sphingomonas oleivorans sp. nov., isolated from oil-contaminated soil.</title>
        <authorList>
            <person name="Wang L."/>
            <person name="Chen L."/>
        </authorList>
    </citation>
    <scope>NUCLEOTIDE SEQUENCE [LARGE SCALE GENOMIC DNA]</scope>
    <source>
        <strain evidence="2 3">K101</strain>
    </source>
</reference>
<evidence type="ECO:0000313" key="2">
    <source>
        <dbReference type="EMBL" id="PTD17168.1"/>
    </source>
</evidence>
<dbReference type="InterPro" id="IPR029069">
    <property type="entry name" value="HotDog_dom_sf"/>
</dbReference>
<dbReference type="PANTHER" id="PTHR43437">
    <property type="entry name" value="HYDROXYACYL-THIOESTER DEHYDRATASE TYPE 2, MITOCHONDRIAL-RELATED"/>
    <property type="match status" value="1"/>
</dbReference>
<dbReference type="SUPFAM" id="SSF54637">
    <property type="entry name" value="Thioesterase/thiol ester dehydrase-isomerase"/>
    <property type="match status" value="1"/>
</dbReference>
<evidence type="ECO:0000259" key="1">
    <source>
        <dbReference type="Pfam" id="PF01575"/>
    </source>
</evidence>
<dbReference type="AlphaFoldDB" id="A0A2T4HN17"/>
<comment type="caution">
    <text evidence="2">The sequence shown here is derived from an EMBL/GenBank/DDBJ whole genome shotgun (WGS) entry which is preliminary data.</text>
</comment>
<sequence>MRPPPDAEPEGPDMQDFLAAIEIDATIAFSRTVTESDISLFAGISGDFARNHIDEAYMRGTPFGGRIAHGLLLLGYTSRASTLMCEACLKGSDAFVPLALGFDRVRFLRPVRIGETITIRYAIEGVDVARGRVTSAVTIENEAAEPVLAATHIVKWVPA</sequence>
<evidence type="ECO:0000313" key="3">
    <source>
        <dbReference type="Proteomes" id="UP000241206"/>
    </source>
</evidence>
<dbReference type="InterPro" id="IPR050965">
    <property type="entry name" value="UPF0336/Enoyl-CoA_hydratase"/>
</dbReference>